<evidence type="ECO:0000256" key="5">
    <source>
        <dbReference type="ARBA" id="ARBA00022723"/>
    </source>
</evidence>
<feature type="domain" description="RNase H type-1" evidence="11">
    <location>
        <begin position="1"/>
        <end position="103"/>
    </location>
</feature>
<sequence>GSPQIVESAAVVRAFQLFPEPFSLITDSAHVAGIIKRIEGIEGSVLKDVNNDKLCPWLTCLCQILSHRTNPYFVSHVRAHSGLPGFMAEGNARADALASDEEAAAGTDNSTSVLAAAALPSTTERAKLSRAFSHQNAQAIERDFHITSEQAQSPVRACPSCQLVQPLPSSGATSPRGLESSQKWQTDVTKCPSFGKFKHVRVSIDTFSNAGFASVRTGETAVRVCQRFSQAFSCLGLPQEIKTNNGPSYVSQGLAAFLNAWGVRRTFGVPYSP</sequence>
<reference evidence="13 14" key="1">
    <citation type="submission" date="2019-09" db="EMBL/GenBank/DDBJ databases">
        <title>Bird 10,000 Genomes (B10K) Project - Family phase.</title>
        <authorList>
            <person name="Zhang G."/>
        </authorList>
    </citation>
    <scope>NUCLEOTIDE SEQUENCE [LARGE SCALE GENOMIC DNA]</scope>
    <source>
        <strain evidence="13">B10K-DU-029-43</strain>
        <tissue evidence="13">Heart</tissue>
    </source>
</reference>
<evidence type="ECO:0000256" key="6">
    <source>
        <dbReference type="ARBA" id="ARBA00022759"/>
    </source>
</evidence>
<dbReference type="InterPro" id="IPR003308">
    <property type="entry name" value="Integrase_Zn-bd_dom_N"/>
</dbReference>
<feature type="non-terminal residue" evidence="13">
    <location>
        <position position="1"/>
    </location>
</feature>
<comment type="caution">
    <text evidence="13">The sequence shown here is derived from an EMBL/GenBank/DDBJ whole genome shotgun (WGS) entry which is preliminary data.</text>
</comment>
<dbReference type="InterPro" id="IPR017856">
    <property type="entry name" value="Integrase-like_N"/>
</dbReference>
<evidence type="ECO:0000256" key="1">
    <source>
        <dbReference type="ARBA" id="ARBA00012493"/>
    </source>
</evidence>
<keyword evidence="7" id="KW-0378">Hydrolase</keyword>
<dbReference type="PROSITE" id="PS50994">
    <property type="entry name" value="INTEGRASE"/>
    <property type="match status" value="1"/>
</dbReference>
<keyword evidence="3" id="KW-0548">Nucleotidyltransferase</keyword>
<dbReference type="PROSITE" id="PS50876">
    <property type="entry name" value="ZF_INTEGRASE"/>
    <property type="match status" value="1"/>
</dbReference>
<evidence type="ECO:0000313" key="14">
    <source>
        <dbReference type="Proteomes" id="UP000574967"/>
    </source>
</evidence>
<name>A0A7K6JGJ3_9CORV</name>
<dbReference type="GO" id="GO:0035613">
    <property type="term" value="F:RNA stem-loop binding"/>
    <property type="evidence" value="ECO:0007669"/>
    <property type="project" value="TreeGrafter"/>
</dbReference>
<keyword evidence="4" id="KW-0540">Nuclease</keyword>
<dbReference type="Gene3D" id="1.10.10.200">
    <property type="match status" value="1"/>
</dbReference>
<evidence type="ECO:0000256" key="4">
    <source>
        <dbReference type="ARBA" id="ARBA00022722"/>
    </source>
</evidence>
<dbReference type="GO" id="GO:0003964">
    <property type="term" value="F:RNA-directed DNA polymerase activity"/>
    <property type="evidence" value="ECO:0007669"/>
    <property type="project" value="UniProtKB-KW"/>
</dbReference>
<dbReference type="InterPro" id="IPR036397">
    <property type="entry name" value="RNaseH_sf"/>
</dbReference>
<dbReference type="AlphaFoldDB" id="A0A7K6JGJ3"/>
<dbReference type="Pfam" id="PF00075">
    <property type="entry name" value="RNase_H"/>
    <property type="match status" value="1"/>
</dbReference>
<dbReference type="PANTHER" id="PTHR41694">
    <property type="entry name" value="ENDOGENOUS RETROVIRUS GROUP K MEMBER POL PROTEIN"/>
    <property type="match status" value="1"/>
</dbReference>
<organism evidence="13 14">
    <name type="scientific">Machaerirhynchus nigripectus</name>
    <dbReference type="NCBI Taxonomy" id="1160894"/>
    <lineage>
        <taxon>Eukaryota</taxon>
        <taxon>Metazoa</taxon>
        <taxon>Chordata</taxon>
        <taxon>Craniata</taxon>
        <taxon>Vertebrata</taxon>
        <taxon>Euteleostomi</taxon>
        <taxon>Archelosauria</taxon>
        <taxon>Archosauria</taxon>
        <taxon>Dinosauria</taxon>
        <taxon>Saurischia</taxon>
        <taxon>Theropoda</taxon>
        <taxon>Coelurosauria</taxon>
        <taxon>Aves</taxon>
        <taxon>Neognathae</taxon>
        <taxon>Neoaves</taxon>
        <taxon>Telluraves</taxon>
        <taxon>Australaves</taxon>
        <taxon>Passeriformes</taxon>
        <taxon>Corvoidea</taxon>
        <taxon>Dicruridae</taxon>
        <taxon>Machaerirhynchus</taxon>
    </lineage>
</organism>
<evidence type="ECO:0000259" key="10">
    <source>
        <dbReference type="PROSITE" id="PS50876"/>
    </source>
</evidence>
<gene>
    <name evidence="13" type="primary">Ervk6_0</name>
    <name evidence="13" type="ORF">MACNIG_R14782</name>
</gene>
<keyword evidence="8" id="KW-0695">RNA-directed DNA polymerase</keyword>
<dbReference type="PROSITE" id="PS50879">
    <property type="entry name" value="RNASE_H_1"/>
    <property type="match status" value="1"/>
</dbReference>
<dbReference type="GO" id="GO:0004523">
    <property type="term" value="F:RNA-DNA hybrid ribonuclease activity"/>
    <property type="evidence" value="ECO:0007669"/>
    <property type="project" value="InterPro"/>
</dbReference>
<keyword evidence="14" id="KW-1185">Reference proteome</keyword>
<dbReference type="Proteomes" id="UP000574967">
    <property type="component" value="Unassembled WGS sequence"/>
</dbReference>
<feature type="domain" description="Integrase catalytic" evidence="12">
    <location>
        <begin position="171"/>
        <end position="273"/>
    </location>
</feature>
<feature type="domain" description="Integrase-type" evidence="10">
    <location>
        <begin position="121"/>
        <end position="162"/>
    </location>
</feature>
<dbReference type="GO" id="GO:0015074">
    <property type="term" value="P:DNA integration"/>
    <property type="evidence" value="ECO:0007669"/>
    <property type="project" value="InterPro"/>
</dbReference>
<evidence type="ECO:0000259" key="11">
    <source>
        <dbReference type="PROSITE" id="PS50879"/>
    </source>
</evidence>
<accession>A0A7K6JGJ3</accession>
<evidence type="ECO:0000256" key="2">
    <source>
        <dbReference type="ARBA" id="ARBA00022679"/>
    </source>
</evidence>
<protein>
    <recommendedName>
        <fullName evidence="1">RNA-directed DNA polymerase</fullName>
        <ecNumber evidence="1">2.7.7.49</ecNumber>
    </recommendedName>
</protein>
<keyword evidence="2" id="KW-0808">Transferase</keyword>
<evidence type="ECO:0000313" key="13">
    <source>
        <dbReference type="EMBL" id="NWV99439.1"/>
    </source>
</evidence>
<dbReference type="EMBL" id="VZRQ01010091">
    <property type="protein sequence ID" value="NWV99439.1"/>
    <property type="molecule type" value="Genomic_DNA"/>
</dbReference>
<proteinExistence type="predicted"/>
<evidence type="ECO:0000256" key="8">
    <source>
        <dbReference type="ARBA" id="ARBA00022918"/>
    </source>
</evidence>
<dbReference type="SUPFAM" id="SSF46919">
    <property type="entry name" value="N-terminal Zn binding domain of HIV integrase"/>
    <property type="match status" value="1"/>
</dbReference>
<dbReference type="Gene3D" id="3.30.420.10">
    <property type="entry name" value="Ribonuclease H-like superfamily/Ribonuclease H"/>
    <property type="match status" value="2"/>
</dbReference>
<dbReference type="InterPro" id="IPR012337">
    <property type="entry name" value="RNaseH-like_sf"/>
</dbReference>
<keyword evidence="6" id="KW-0255">Endonuclease</keyword>
<evidence type="ECO:0000259" key="12">
    <source>
        <dbReference type="PROSITE" id="PS50994"/>
    </source>
</evidence>
<evidence type="ECO:0000256" key="7">
    <source>
        <dbReference type="ARBA" id="ARBA00022801"/>
    </source>
</evidence>
<evidence type="ECO:0000256" key="9">
    <source>
        <dbReference type="PROSITE-ProRule" id="PRU00450"/>
    </source>
</evidence>
<dbReference type="PANTHER" id="PTHR41694:SF3">
    <property type="entry name" value="RNA-DIRECTED DNA POLYMERASE-RELATED"/>
    <property type="match status" value="1"/>
</dbReference>
<dbReference type="InterPro" id="IPR002156">
    <property type="entry name" value="RNaseH_domain"/>
</dbReference>
<keyword evidence="9" id="KW-0862">Zinc</keyword>
<dbReference type="InterPro" id="IPR001584">
    <property type="entry name" value="Integrase_cat-core"/>
</dbReference>
<evidence type="ECO:0000256" key="3">
    <source>
        <dbReference type="ARBA" id="ARBA00022695"/>
    </source>
</evidence>
<dbReference type="SUPFAM" id="SSF53098">
    <property type="entry name" value="Ribonuclease H-like"/>
    <property type="match status" value="2"/>
</dbReference>
<dbReference type="Pfam" id="PF02022">
    <property type="entry name" value="Integrase_Zn"/>
    <property type="match status" value="1"/>
</dbReference>
<dbReference type="Pfam" id="PF00665">
    <property type="entry name" value="rve"/>
    <property type="match status" value="1"/>
</dbReference>
<dbReference type="GO" id="GO:0008270">
    <property type="term" value="F:zinc ion binding"/>
    <property type="evidence" value="ECO:0007669"/>
    <property type="project" value="UniProtKB-KW"/>
</dbReference>
<feature type="non-terminal residue" evidence="13">
    <location>
        <position position="273"/>
    </location>
</feature>
<keyword evidence="9" id="KW-0863">Zinc-finger</keyword>
<keyword evidence="5" id="KW-0479">Metal-binding</keyword>
<dbReference type="EC" id="2.7.7.49" evidence="1"/>